<dbReference type="RefSeq" id="WP_170204553.1">
    <property type="nucleotide sequence ID" value="NZ_CP051685.1"/>
</dbReference>
<dbReference type="EMBL" id="CP051685">
    <property type="protein sequence ID" value="QJE02468.1"/>
    <property type="molecule type" value="Genomic_DNA"/>
</dbReference>
<dbReference type="AlphaFoldDB" id="A0A7Z2VZS7"/>
<protein>
    <submittedName>
        <fullName evidence="1">Four-helix bundle copper-binding protein</fullName>
    </submittedName>
</protein>
<dbReference type="Gene3D" id="1.20.1270.360">
    <property type="match status" value="1"/>
</dbReference>
<evidence type="ECO:0000313" key="2">
    <source>
        <dbReference type="Proteomes" id="UP000502415"/>
    </source>
</evidence>
<dbReference type="InterPro" id="IPR044543">
    <property type="entry name" value="YHJQ-like"/>
</dbReference>
<dbReference type="KEGG" id="mfy:HH212_22620"/>
<keyword evidence="2" id="KW-1185">Reference proteome</keyword>
<dbReference type="PANTHER" id="PTHR37310:SF1">
    <property type="entry name" value="CYTOPLASMIC PROTEIN"/>
    <property type="match status" value="1"/>
</dbReference>
<organism evidence="1 2">
    <name type="scientific">Massilia forsythiae</name>
    <dbReference type="NCBI Taxonomy" id="2728020"/>
    <lineage>
        <taxon>Bacteria</taxon>
        <taxon>Pseudomonadati</taxon>
        <taxon>Pseudomonadota</taxon>
        <taxon>Betaproteobacteria</taxon>
        <taxon>Burkholderiales</taxon>
        <taxon>Oxalobacteraceae</taxon>
        <taxon>Telluria group</taxon>
        <taxon>Massilia</taxon>
    </lineage>
</organism>
<dbReference type="CDD" id="cd08026">
    <property type="entry name" value="DUF326"/>
    <property type="match status" value="1"/>
</dbReference>
<accession>A0A7Z2VZS7</accession>
<reference evidence="1 2" key="1">
    <citation type="submission" date="2020-04" db="EMBL/GenBank/DDBJ databases">
        <title>Genome sequencing of novel species.</title>
        <authorList>
            <person name="Heo J."/>
            <person name="Kim S.-J."/>
            <person name="Kim J.-S."/>
            <person name="Hong S.-B."/>
            <person name="Kwon S.-W."/>
        </authorList>
    </citation>
    <scope>NUCLEOTIDE SEQUENCE [LARGE SCALE GENOMIC DNA]</scope>
    <source>
        <strain evidence="1 2">GN2-R2</strain>
    </source>
</reference>
<name>A0A7Z2VZS7_9BURK</name>
<evidence type="ECO:0000313" key="1">
    <source>
        <dbReference type="EMBL" id="QJE02468.1"/>
    </source>
</evidence>
<dbReference type="InterPro" id="IPR005560">
    <property type="entry name" value="Csp_YhjQ"/>
</dbReference>
<gene>
    <name evidence="1" type="ORF">HH212_22620</name>
</gene>
<dbReference type="Pfam" id="PF03860">
    <property type="entry name" value="Csp"/>
    <property type="match status" value="1"/>
</dbReference>
<dbReference type="PANTHER" id="PTHR37310">
    <property type="entry name" value="CYTOPLASMIC PROTEIN-RELATED"/>
    <property type="match status" value="1"/>
</dbReference>
<proteinExistence type="predicted"/>
<sequence>MSTTSFQDCIDACNACADACDNCAAMCLGEEDVKAMARCISNDIDCAQLCRTAASLMSRNSVHAAAMCRLCAQACEACATECARHDMAHCQQCAAACKDCAAACAQMAAA</sequence>
<dbReference type="Proteomes" id="UP000502415">
    <property type="component" value="Chromosome"/>
</dbReference>